<protein>
    <submittedName>
        <fullName evidence="9">Uncharacterized protein</fullName>
    </submittedName>
</protein>
<dbReference type="InterPro" id="IPR006710">
    <property type="entry name" value="Glyco_hydro_43"/>
</dbReference>
<evidence type="ECO:0000313" key="10">
    <source>
        <dbReference type="Proteomes" id="UP001162162"/>
    </source>
</evidence>
<dbReference type="Pfam" id="PF04616">
    <property type="entry name" value="Glyco_hydro_43"/>
    <property type="match status" value="1"/>
</dbReference>
<gene>
    <name evidence="9" type="ORF">NQ318_021428</name>
</gene>
<evidence type="ECO:0000256" key="6">
    <source>
        <dbReference type="PIRSR" id="PIRSR606710-2"/>
    </source>
</evidence>
<evidence type="ECO:0000256" key="2">
    <source>
        <dbReference type="ARBA" id="ARBA00022729"/>
    </source>
</evidence>
<dbReference type="GO" id="GO:0005975">
    <property type="term" value="P:carbohydrate metabolic process"/>
    <property type="evidence" value="ECO:0007669"/>
    <property type="project" value="InterPro"/>
</dbReference>
<evidence type="ECO:0000313" key="9">
    <source>
        <dbReference type="EMBL" id="KAJ8961813.1"/>
    </source>
</evidence>
<dbReference type="PANTHER" id="PTHR43817:SF1">
    <property type="entry name" value="HYDROLASE, FAMILY 43, PUTATIVE (AFU_ORTHOLOGUE AFUA_3G01660)-RELATED"/>
    <property type="match status" value="1"/>
</dbReference>
<keyword evidence="4 7" id="KW-0326">Glycosidase</keyword>
<feature type="active site" description="Proton donor" evidence="5">
    <location>
        <position position="198"/>
    </location>
</feature>
<keyword evidence="10" id="KW-1185">Reference proteome</keyword>
<evidence type="ECO:0000256" key="5">
    <source>
        <dbReference type="PIRSR" id="PIRSR606710-1"/>
    </source>
</evidence>
<keyword evidence="2 8" id="KW-0732">Signal</keyword>
<dbReference type="AlphaFoldDB" id="A0AAV8ZC72"/>
<accession>A0AAV8ZC72</accession>
<feature type="site" description="Important for catalytic activity, responsible for pKa modulation of the active site Glu and correct orientation of both the proton donor and substrate" evidence="6">
    <location>
        <position position="141"/>
    </location>
</feature>
<dbReference type="GO" id="GO:0004553">
    <property type="term" value="F:hydrolase activity, hydrolyzing O-glycosyl compounds"/>
    <property type="evidence" value="ECO:0007669"/>
    <property type="project" value="InterPro"/>
</dbReference>
<dbReference type="EMBL" id="JAPWTK010000004">
    <property type="protein sequence ID" value="KAJ8961813.1"/>
    <property type="molecule type" value="Genomic_DNA"/>
</dbReference>
<dbReference type="Gene3D" id="2.115.10.20">
    <property type="entry name" value="Glycosyl hydrolase domain, family 43"/>
    <property type="match status" value="1"/>
</dbReference>
<evidence type="ECO:0000256" key="4">
    <source>
        <dbReference type="ARBA" id="ARBA00023295"/>
    </source>
</evidence>
<dbReference type="PANTHER" id="PTHR43817">
    <property type="entry name" value="GLYCOSYL HYDROLASE"/>
    <property type="match status" value="1"/>
</dbReference>
<sequence length="326" mass="36749">MYKVLSCFFLFWVGSHADQYTNPIALKAPDPWMVYYNGSYYLVATTWTNEIGIRKASKLSGFKDVENTVVHTIDGRVMWAPEIHLLDGRWYLFYTACGSNTQGNTSCHRNHVAQSASDDPMGPYTFLTDFVDETLDVQELDPSYIIINGQQYLLGGYISDAQNLYIRPMANPYTPTGPKYFLSAATYDWEKQTSSANEGPEPLYHDGRVFVVYSACSCNTADYKLGLLEFVETDPLNSTHWHKHPEPVFQRSDENHVYGPGHNGFFKSPDGTEDWIVYHANSEDTQYGCDMGRSSRAQKFTWGDDGLPVFGVPEATDVSYDGPSGE</sequence>
<keyword evidence="3 7" id="KW-0378">Hydrolase</keyword>
<comment type="caution">
    <text evidence="9">The sequence shown here is derived from an EMBL/GenBank/DDBJ whole genome shotgun (WGS) entry which is preliminary data.</text>
</comment>
<dbReference type="CDD" id="cd18820">
    <property type="entry name" value="GH43_LbAraf43-like"/>
    <property type="match status" value="1"/>
</dbReference>
<reference evidence="9" key="1">
    <citation type="journal article" date="2023" name="Insect Mol. Biol.">
        <title>Genome sequencing provides insights into the evolution of gene families encoding plant cell wall-degrading enzymes in longhorned beetles.</title>
        <authorList>
            <person name="Shin N.R."/>
            <person name="Okamura Y."/>
            <person name="Kirsch R."/>
            <person name="Pauchet Y."/>
        </authorList>
    </citation>
    <scope>NUCLEOTIDE SEQUENCE</scope>
    <source>
        <strain evidence="9">AMC_N1</strain>
    </source>
</reference>
<name>A0AAV8ZC72_9CUCU</name>
<evidence type="ECO:0000256" key="1">
    <source>
        <dbReference type="ARBA" id="ARBA00009865"/>
    </source>
</evidence>
<evidence type="ECO:0000256" key="7">
    <source>
        <dbReference type="RuleBase" id="RU361187"/>
    </source>
</evidence>
<feature type="signal peptide" evidence="8">
    <location>
        <begin position="1"/>
        <end position="17"/>
    </location>
</feature>
<evidence type="ECO:0000256" key="3">
    <source>
        <dbReference type="ARBA" id="ARBA00022801"/>
    </source>
</evidence>
<feature type="chain" id="PRO_5043541259" evidence="8">
    <location>
        <begin position="18"/>
        <end position="326"/>
    </location>
</feature>
<evidence type="ECO:0000256" key="8">
    <source>
        <dbReference type="SAM" id="SignalP"/>
    </source>
</evidence>
<organism evidence="9 10">
    <name type="scientific">Aromia moschata</name>
    <dbReference type="NCBI Taxonomy" id="1265417"/>
    <lineage>
        <taxon>Eukaryota</taxon>
        <taxon>Metazoa</taxon>
        <taxon>Ecdysozoa</taxon>
        <taxon>Arthropoda</taxon>
        <taxon>Hexapoda</taxon>
        <taxon>Insecta</taxon>
        <taxon>Pterygota</taxon>
        <taxon>Neoptera</taxon>
        <taxon>Endopterygota</taxon>
        <taxon>Coleoptera</taxon>
        <taxon>Polyphaga</taxon>
        <taxon>Cucujiformia</taxon>
        <taxon>Chrysomeloidea</taxon>
        <taxon>Cerambycidae</taxon>
        <taxon>Cerambycinae</taxon>
        <taxon>Callichromatini</taxon>
        <taxon>Aromia</taxon>
    </lineage>
</organism>
<proteinExistence type="inferred from homology"/>
<comment type="similarity">
    <text evidence="1 7">Belongs to the glycosyl hydrolase 43 family.</text>
</comment>
<dbReference type="SUPFAM" id="SSF75005">
    <property type="entry name" value="Arabinanase/levansucrase/invertase"/>
    <property type="match status" value="1"/>
</dbReference>
<dbReference type="InterPro" id="IPR023296">
    <property type="entry name" value="Glyco_hydro_beta-prop_sf"/>
</dbReference>
<dbReference type="Proteomes" id="UP001162162">
    <property type="component" value="Unassembled WGS sequence"/>
</dbReference>
<feature type="active site" description="Proton acceptor" evidence="5">
    <location>
        <position position="30"/>
    </location>
</feature>